<feature type="domain" description="Carrier" evidence="1">
    <location>
        <begin position="1"/>
        <end position="73"/>
    </location>
</feature>
<dbReference type="InterPro" id="IPR036736">
    <property type="entry name" value="ACP-like_sf"/>
</dbReference>
<accession>A0A940YL17</accession>
<gene>
    <name evidence="2" type="ORF">KAK06_03180</name>
</gene>
<dbReference type="PROSITE" id="PS50075">
    <property type="entry name" value="CARRIER"/>
    <property type="match status" value="1"/>
</dbReference>
<evidence type="ECO:0000313" key="3">
    <source>
        <dbReference type="Proteomes" id="UP000678374"/>
    </source>
</evidence>
<dbReference type="AlphaFoldDB" id="A0A940YL17"/>
<dbReference type="InterPro" id="IPR009081">
    <property type="entry name" value="PP-bd_ACP"/>
</dbReference>
<keyword evidence="3" id="KW-1185">Reference proteome</keyword>
<name>A0A940YL17_9BURK</name>
<dbReference type="EMBL" id="JAGQDE010000002">
    <property type="protein sequence ID" value="MBQ0957953.1"/>
    <property type="molecule type" value="Genomic_DNA"/>
</dbReference>
<organism evidence="2 3">
    <name type="scientific">Ideonella aquatica</name>
    <dbReference type="NCBI Taxonomy" id="2824119"/>
    <lineage>
        <taxon>Bacteria</taxon>
        <taxon>Pseudomonadati</taxon>
        <taxon>Pseudomonadota</taxon>
        <taxon>Betaproteobacteria</taxon>
        <taxon>Burkholderiales</taxon>
        <taxon>Sphaerotilaceae</taxon>
        <taxon>Ideonella</taxon>
    </lineage>
</organism>
<dbReference type="SUPFAM" id="SSF47336">
    <property type="entry name" value="ACP-like"/>
    <property type="match status" value="1"/>
</dbReference>
<evidence type="ECO:0000259" key="1">
    <source>
        <dbReference type="PROSITE" id="PS50075"/>
    </source>
</evidence>
<proteinExistence type="predicted"/>
<evidence type="ECO:0000313" key="2">
    <source>
        <dbReference type="EMBL" id="MBQ0957953.1"/>
    </source>
</evidence>
<reference evidence="2" key="1">
    <citation type="submission" date="2021-04" db="EMBL/GenBank/DDBJ databases">
        <title>The genome sequence of Ideonella sp. 4Y11.</title>
        <authorList>
            <person name="Liu Y."/>
        </authorList>
    </citation>
    <scope>NUCLEOTIDE SEQUENCE</scope>
    <source>
        <strain evidence="2">4Y11</strain>
    </source>
</reference>
<protein>
    <submittedName>
        <fullName evidence="2">Acyl carrier protein</fullName>
    </submittedName>
</protein>
<dbReference type="Proteomes" id="UP000678374">
    <property type="component" value="Unassembled WGS sequence"/>
</dbReference>
<dbReference type="Gene3D" id="1.10.1200.10">
    <property type="entry name" value="ACP-like"/>
    <property type="match status" value="1"/>
</dbReference>
<sequence length="80" mass="8657">MKQALIERLSLQLTPDEIADDSPLFGTGLGLDSVDALEIAILIELEFDVPVSDDELASFRSINTLVDLVEQRTQAAEVAA</sequence>
<dbReference type="Pfam" id="PF00550">
    <property type="entry name" value="PP-binding"/>
    <property type="match status" value="1"/>
</dbReference>
<comment type="caution">
    <text evidence="2">The sequence shown here is derived from an EMBL/GenBank/DDBJ whole genome shotgun (WGS) entry which is preliminary data.</text>
</comment>